<sequence length="23" mass="2822">MNWQFTNKEARIKLSRLYPTLDP</sequence>
<reference evidence="1" key="1">
    <citation type="submission" date="2018-01" db="EMBL/GenBank/DDBJ databases">
        <authorList>
            <person name="Regsiter A."/>
            <person name="William W."/>
        </authorList>
    </citation>
    <scope>NUCLEOTIDE SEQUENCE</scope>
    <source>
        <strain evidence="1">TRIP AH-1</strain>
    </source>
</reference>
<proteinExistence type="predicted"/>
<dbReference type="EMBL" id="OJIN01000008">
    <property type="protein sequence ID" value="SPD71801.1"/>
    <property type="molecule type" value="Genomic_DNA"/>
</dbReference>
<organism evidence="1">
    <name type="scientific">uncultured Desulfobacterium sp</name>
    <dbReference type="NCBI Taxonomy" id="201089"/>
    <lineage>
        <taxon>Bacteria</taxon>
        <taxon>Pseudomonadati</taxon>
        <taxon>Thermodesulfobacteriota</taxon>
        <taxon>Desulfobacteria</taxon>
        <taxon>Desulfobacterales</taxon>
        <taxon>Desulfobacteriaceae</taxon>
        <taxon>Desulfobacterium</taxon>
        <taxon>environmental samples</taxon>
    </lineage>
</organism>
<evidence type="ECO:0000313" key="2">
    <source>
        <dbReference type="EMBL" id="SPD73820.1"/>
    </source>
</evidence>
<protein>
    <submittedName>
        <fullName evidence="1">Uncharacterized protein</fullName>
    </submittedName>
</protein>
<dbReference type="EMBL" id="OJIN01000111">
    <property type="protein sequence ID" value="SPD73820.1"/>
    <property type="molecule type" value="Genomic_DNA"/>
</dbReference>
<evidence type="ECO:0000313" key="1">
    <source>
        <dbReference type="EMBL" id="SPD71801.1"/>
    </source>
</evidence>
<name>A0A445MQS4_9BACT</name>
<gene>
    <name evidence="1" type="ORF">PITCH_A1050001</name>
    <name evidence="2" type="ORF">PITCH_A1990004</name>
</gene>
<accession>A0A445MQS4</accession>
<dbReference type="AlphaFoldDB" id="A0A445MQS4"/>